<dbReference type="EMBL" id="CP003382">
    <property type="protein sequence ID" value="AFZ68803.1"/>
    <property type="molecule type" value="Genomic_DNA"/>
</dbReference>
<accession>L0A4I9</accession>
<organism evidence="2 3">
    <name type="scientific">Deinococcus peraridilitoris (strain DSM 19664 / LMG 22246 / CIP 109416 / KR-200)</name>
    <dbReference type="NCBI Taxonomy" id="937777"/>
    <lineage>
        <taxon>Bacteria</taxon>
        <taxon>Thermotogati</taxon>
        <taxon>Deinococcota</taxon>
        <taxon>Deinococci</taxon>
        <taxon>Deinococcales</taxon>
        <taxon>Deinococcaceae</taxon>
        <taxon>Deinococcus</taxon>
    </lineage>
</organism>
<dbReference type="AlphaFoldDB" id="L0A4I9"/>
<evidence type="ECO:0000313" key="3">
    <source>
        <dbReference type="Proteomes" id="UP000010467"/>
    </source>
</evidence>
<keyword evidence="1" id="KW-0472">Membrane</keyword>
<reference evidence="3" key="1">
    <citation type="submission" date="2012-03" db="EMBL/GenBank/DDBJ databases">
        <title>Complete sequence of chromosome of Deinococcus peraridilitoris DSM 19664.</title>
        <authorList>
            <person name="Lucas S."/>
            <person name="Copeland A."/>
            <person name="Lapidus A."/>
            <person name="Glavina del Rio T."/>
            <person name="Dalin E."/>
            <person name="Tice H."/>
            <person name="Bruce D."/>
            <person name="Goodwin L."/>
            <person name="Pitluck S."/>
            <person name="Peters L."/>
            <person name="Mikhailova N."/>
            <person name="Lu M."/>
            <person name="Kyrpides N."/>
            <person name="Mavromatis K."/>
            <person name="Ivanova N."/>
            <person name="Brettin T."/>
            <person name="Detter J.C."/>
            <person name="Han C."/>
            <person name="Larimer F."/>
            <person name="Land M."/>
            <person name="Hauser L."/>
            <person name="Markowitz V."/>
            <person name="Cheng J.-F."/>
            <person name="Hugenholtz P."/>
            <person name="Woyke T."/>
            <person name="Wu D."/>
            <person name="Pukall R."/>
            <person name="Steenblock K."/>
            <person name="Brambilla E."/>
            <person name="Klenk H.-P."/>
            <person name="Eisen J.A."/>
        </authorList>
    </citation>
    <scope>NUCLEOTIDE SEQUENCE [LARGE SCALE GENOMIC DNA]</scope>
    <source>
        <strain evidence="3">DSM 19664 / LMG 22246 / CIP 109416 / KR-200</strain>
    </source>
</reference>
<keyword evidence="3" id="KW-1185">Reference proteome</keyword>
<proteinExistence type="predicted"/>
<keyword evidence="1" id="KW-1133">Transmembrane helix</keyword>
<name>L0A4I9_DEIPD</name>
<protein>
    <submittedName>
        <fullName evidence="2">Uncharacterized protein</fullName>
    </submittedName>
</protein>
<feature type="transmembrane region" description="Helical" evidence="1">
    <location>
        <begin position="59"/>
        <end position="77"/>
    </location>
</feature>
<gene>
    <name evidence="2" type="ordered locus">Deipe_3363</name>
</gene>
<evidence type="ECO:0000256" key="1">
    <source>
        <dbReference type="SAM" id="Phobius"/>
    </source>
</evidence>
<dbReference type="KEGG" id="dpd:Deipe_3363"/>
<sequence length="86" mass="9641">MMEIEMFNTLFGPLVFAMSVGTWGFFNRPEKRPALLQALVLMFVVGAVVFTYYPSSALFQLMALDGFVVTVLYALYLRSSVTSQKA</sequence>
<dbReference type="RefSeq" id="WP_015237101.1">
    <property type="nucleotide sequence ID" value="NC_019793.1"/>
</dbReference>
<feature type="transmembrane region" description="Helical" evidence="1">
    <location>
        <begin position="6"/>
        <end position="26"/>
    </location>
</feature>
<feature type="transmembrane region" description="Helical" evidence="1">
    <location>
        <begin position="33"/>
        <end position="53"/>
    </location>
</feature>
<dbReference type="OrthoDB" id="72289at2"/>
<dbReference type="Proteomes" id="UP000010467">
    <property type="component" value="Chromosome"/>
</dbReference>
<dbReference type="STRING" id="937777.Deipe_3363"/>
<evidence type="ECO:0000313" key="2">
    <source>
        <dbReference type="EMBL" id="AFZ68803.1"/>
    </source>
</evidence>
<dbReference type="PATRIC" id="fig|937777.3.peg.3378"/>
<keyword evidence="1" id="KW-0812">Transmembrane</keyword>
<dbReference type="HOGENOM" id="CLU_2478181_0_0_0"/>